<gene>
    <name evidence="1" type="ORF">FWK35_00034267</name>
</gene>
<feature type="non-terminal residue" evidence="1">
    <location>
        <position position="166"/>
    </location>
</feature>
<proteinExistence type="predicted"/>
<evidence type="ECO:0000313" key="2">
    <source>
        <dbReference type="Proteomes" id="UP000478052"/>
    </source>
</evidence>
<protein>
    <submittedName>
        <fullName evidence="1">Zinc finger MYM-type protein 1-like</fullName>
    </submittedName>
</protein>
<dbReference type="PANTHER" id="PTHR45749">
    <property type="match status" value="1"/>
</dbReference>
<sequence>MQTCISLYYVIDISLNKNHTPQQPIPAFNSNYYELYNWIEYSVLNDEVGNYVFIDRGFNGWKNQSVCLKIHNESDRHKSSIEKWTLYLSTKQNDNCIANLLTHPNYKILKKIQGLAFRGHNEERESLNRGNLIELLQTFGDKNTILKMQSRYGHYTSHEYQNDLIS</sequence>
<keyword evidence="2" id="KW-1185">Reference proteome</keyword>
<comment type="caution">
    <text evidence="1">The sequence shown here is derived from an EMBL/GenBank/DDBJ whole genome shotgun (WGS) entry which is preliminary data.</text>
</comment>
<dbReference type="Proteomes" id="UP000478052">
    <property type="component" value="Unassembled WGS sequence"/>
</dbReference>
<dbReference type="EMBL" id="VUJU01016930">
    <property type="protein sequence ID" value="KAF0686260.1"/>
    <property type="molecule type" value="Genomic_DNA"/>
</dbReference>
<accession>A0A6G0VI73</accession>
<evidence type="ECO:0000313" key="1">
    <source>
        <dbReference type="EMBL" id="KAF0686260.1"/>
    </source>
</evidence>
<dbReference type="AlphaFoldDB" id="A0A6G0VI73"/>
<name>A0A6G0VI73_APHCR</name>
<organism evidence="1 2">
    <name type="scientific">Aphis craccivora</name>
    <name type="common">Cowpea aphid</name>
    <dbReference type="NCBI Taxonomy" id="307492"/>
    <lineage>
        <taxon>Eukaryota</taxon>
        <taxon>Metazoa</taxon>
        <taxon>Ecdysozoa</taxon>
        <taxon>Arthropoda</taxon>
        <taxon>Hexapoda</taxon>
        <taxon>Insecta</taxon>
        <taxon>Pterygota</taxon>
        <taxon>Neoptera</taxon>
        <taxon>Paraneoptera</taxon>
        <taxon>Hemiptera</taxon>
        <taxon>Sternorrhyncha</taxon>
        <taxon>Aphidomorpha</taxon>
        <taxon>Aphidoidea</taxon>
        <taxon>Aphididae</taxon>
        <taxon>Aphidini</taxon>
        <taxon>Aphis</taxon>
        <taxon>Aphis</taxon>
    </lineage>
</organism>
<reference evidence="1 2" key="1">
    <citation type="submission" date="2019-08" db="EMBL/GenBank/DDBJ databases">
        <title>Whole genome of Aphis craccivora.</title>
        <authorList>
            <person name="Voronova N.V."/>
            <person name="Shulinski R.S."/>
            <person name="Bandarenka Y.V."/>
            <person name="Zhorov D.G."/>
            <person name="Warner D."/>
        </authorList>
    </citation>
    <scope>NUCLEOTIDE SEQUENCE [LARGE SCALE GENOMIC DNA]</scope>
    <source>
        <strain evidence="1">180601</strain>
        <tissue evidence="1">Whole Body</tissue>
    </source>
</reference>
<dbReference type="PANTHER" id="PTHR45749:SF21">
    <property type="entry name" value="DUF4371 DOMAIN-CONTAINING PROTEIN"/>
    <property type="match status" value="1"/>
</dbReference>